<dbReference type="AlphaFoldDB" id="A0A8D8PTY9"/>
<accession>A0A8D8PTY9</accession>
<evidence type="ECO:0000313" key="2">
    <source>
        <dbReference type="EMBL" id="CAG6615172.1"/>
    </source>
</evidence>
<reference evidence="2" key="1">
    <citation type="submission" date="2021-05" db="EMBL/GenBank/DDBJ databases">
        <authorList>
            <person name="Alioto T."/>
            <person name="Alioto T."/>
            <person name="Gomez Garrido J."/>
        </authorList>
    </citation>
    <scope>NUCLEOTIDE SEQUENCE</scope>
</reference>
<dbReference type="EMBL" id="HBUF01032063">
    <property type="protein sequence ID" value="CAG6615172.1"/>
    <property type="molecule type" value="Transcribed_RNA"/>
</dbReference>
<keyword evidence="1" id="KW-1133">Transmembrane helix</keyword>
<organism evidence="2">
    <name type="scientific">Cacopsylla melanoneura</name>
    <dbReference type="NCBI Taxonomy" id="428564"/>
    <lineage>
        <taxon>Eukaryota</taxon>
        <taxon>Metazoa</taxon>
        <taxon>Ecdysozoa</taxon>
        <taxon>Arthropoda</taxon>
        <taxon>Hexapoda</taxon>
        <taxon>Insecta</taxon>
        <taxon>Pterygota</taxon>
        <taxon>Neoptera</taxon>
        <taxon>Paraneoptera</taxon>
        <taxon>Hemiptera</taxon>
        <taxon>Sternorrhyncha</taxon>
        <taxon>Psylloidea</taxon>
        <taxon>Psyllidae</taxon>
        <taxon>Psyllinae</taxon>
        <taxon>Cacopsylla</taxon>
    </lineage>
</organism>
<proteinExistence type="predicted"/>
<keyword evidence="1" id="KW-0472">Membrane</keyword>
<sequence length="112" mass="12912">MLVLTKPVGLVNLYSYSAFFVLLFININMVPGTKSSRLQINSRILVSLFAKTGDMRISMKGFLHFGLVFTSELVSDTLQNNMKSKDRKMDSFKFAMAENMFTRLRKIRNKYV</sequence>
<name>A0A8D8PTY9_9HEMI</name>
<feature type="transmembrane region" description="Helical" evidence="1">
    <location>
        <begin position="13"/>
        <end position="30"/>
    </location>
</feature>
<evidence type="ECO:0000256" key="1">
    <source>
        <dbReference type="SAM" id="Phobius"/>
    </source>
</evidence>
<protein>
    <submittedName>
        <fullName evidence="2">Uncharacterized protein</fullName>
    </submittedName>
</protein>
<keyword evidence="1" id="KW-0812">Transmembrane</keyword>